<keyword evidence="4 7" id="KW-0863">Zinc-finger</keyword>
<dbReference type="SMART" id="SM00355">
    <property type="entry name" value="ZnF_C2H2"/>
    <property type="match status" value="4"/>
</dbReference>
<dbReference type="InterPro" id="IPR013087">
    <property type="entry name" value="Znf_C2H2_type"/>
</dbReference>
<keyword evidence="3" id="KW-0677">Repeat</keyword>
<feature type="domain" description="C2H2-type" evidence="8">
    <location>
        <begin position="169"/>
        <end position="197"/>
    </location>
</feature>
<protein>
    <recommendedName>
        <fullName evidence="8">C2H2-type domain-containing protein</fullName>
    </recommendedName>
</protein>
<dbReference type="Proteomes" id="UP001497623">
    <property type="component" value="Unassembled WGS sequence"/>
</dbReference>
<evidence type="ECO:0000313" key="9">
    <source>
        <dbReference type="EMBL" id="CAL4068805.1"/>
    </source>
</evidence>
<dbReference type="GO" id="GO:0008270">
    <property type="term" value="F:zinc ion binding"/>
    <property type="evidence" value="ECO:0007669"/>
    <property type="project" value="UniProtKB-KW"/>
</dbReference>
<evidence type="ECO:0000313" key="10">
    <source>
        <dbReference type="Proteomes" id="UP001497623"/>
    </source>
</evidence>
<keyword evidence="2" id="KW-0479">Metal-binding</keyword>
<dbReference type="Gene3D" id="3.30.160.60">
    <property type="entry name" value="Classic Zinc Finger"/>
    <property type="match status" value="2"/>
</dbReference>
<reference evidence="9 10" key="1">
    <citation type="submission" date="2024-05" db="EMBL/GenBank/DDBJ databases">
        <authorList>
            <person name="Wallberg A."/>
        </authorList>
    </citation>
    <scope>NUCLEOTIDE SEQUENCE [LARGE SCALE GENOMIC DNA]</scope>
</reference>
<evidence type="ECO:0000256" key="4">
    <source>
        <dbReference type="ARBA" id="ARBA00022771"/>
    </source>
</evidence>
<name>A0AAV2Q4U6_MEGNR</name>
<dbReference type="PROSITE" id="PS00028">
    <property type="entry name" value="ZINC_FINGER_C2H2_1"/>
    <property type="match status" value="3"/>
</dbReference>
<evidence type="ECO:0000259" key="8">
    <source>
        <dbReference type="PROSITE" id="PS50157"/>
    </source>
</evidence>
<feature type="domain" description="C2H2-type" evidence="8">
    <location>
        <begin position="234"/>
        <end position="261"/>
    </location>
</feature>
<feature type="domain" description="C2H2-type" evidence="8">
    <location>
        <begin position="262"/>
        <end position="297"/>
    </location>
</feature>
<dbReference type="InterPro" id="IPR050888">
    <property type="entry name" value="ZnF_C2H2-type_TF"/>
</dbReference>
<keyword evidence="6" id="KW-0539">Nucleus</keyword>
<dbReference type="EMBL" id="CAXKWB010003270">
    <property type="protein sequence ID" value="CAL4068805.1"/>
    <property type="molecule type" value="Genomic_DNA"/>
</dbReference>
<sequence length="297" mass="32670">MTATWLFLEDVSDIKSIGAPVAESTRLHQQDAHVITGLLSALALDVVGQPDAQSTRIPTAIELGTPPVAESTRLTAVHRHVDAHTPRKALASSLSLDVVGQPDAQSTRIPTAIELGTPPVVESTRLTAVHRHVANVDAHTPRKALSSSLPTSALTPLLRKANPLKITNFKCSICKREFLFKLHMYAHMKEKHGSLSESSTDSSSSLSCDECGEEFDTKGHLKGHSFLHSPEYPYNCNVCTRGFFFKCNFKAHMISHAKDCPFTCTICDKGFFFKCHLDDHISKSYFSCSMSQHTPRK</sequence>
<keyword evidence="10" id="KW-1185">Reference proteome</keyword>
<comment type="subcellular location">
    <subcellularLocation>
        <location evidence="1">Nucleus</location>
    </subcellularLocation>
</comment>
<proteinExistence type="predicted"/>
<dbReference type="AlphaFoldDB" id="A0AAV2Q4U6"/>
<organism evidence="9 10">
    <name type="scientific">Meganyctiphanes norvegica</name>
    <name type="common">Northern krill</name>
    <name type="synonym">Thysanopoda norvegica</name>
    <dbReference type="NCBI Taxonomy" id="48144"/>
    <lineage>
        <taxon>Eukaryota</taxon>
        <taxon>Metazoa</taxon>
        <taxon>Ecdysozoa</taxon>
        <taxon>Arthropoda</taxon>
        <taxon>Crustacea</taxon>
        <taxon>Multicrustacea</taxon>
        <taxon>Malacostraca</taxon>
        <taxon>Eumalacostraca</taxon>
        <taxon>Eucarida</taxon>
        <taxon>Euphausiacea</taxon>
        <taxon>Euphausiidae</taxon>
        <taxon>Meganyctiphanes</taxon>
    </lineage>
</organism>
<evidence type="ECO:0000256" key="5">
    <source>
        <dbReference type="ARBA" id="ARBA00022833"/>
    </source>
</evidence>
<evidence type="ECO:0000256" key="2">
    <source>
        <dbReference type="ARBA" id="ARBA00022723"/>
    </source>
</evidence>
<dbReference type="InterPro" id="IPR036236">
    <property type="entry name" value="Znf_C2H2_sf"/>
</dbReference>
<evidence type="ECO:0000256" key="6">
    <source>
        <dbReference type="ARBA" id="ARBA00023242"/>
    </source>
</evidence>
<evidence type="ECO:0000256" key="7">
    <source>
        <dbReference type="PROSITE-ProRule" id="PRU00042"/>
    </source>
</evidence>
<comment type="caution">
    <text evidence="9">The sequence shown here is derived from an EMBL/GenBank/DDBJ whole genome shotgun (WGS) entry which is preliminary data.</text>
</comment>
<dbReference type="PANTHER" id="PTHR24406">
    <property type="entry name" value="TRANSCRIPTIONAL REPRESSOR CTCFL-RELATED"/>
    <property type="match status" value="1"/>
</dbReference>
<keyword evidence="5" id="KW-0862">Zinc</keyword>
<dbReference type="PROSITE" id="PS50157">
    <property type="entry name" value="ZINC_FINGER_C2H2_2"/>
    <property type="match status" value="4"/>
</dbReference>
<gene>
    <name evidence="9" type="ORF">MNOR_LOCUS7436</name>
</gene>
<dbReference type="SUPFAM" id="SSF57667">
    <property type="entry name" value="beta-beta-alpha zinc fingers"/>
    <property type="match status" value="2"/>
</dbReference>
<evidence type="ECO:0000256" key="3">
    <source>
        <dbReference type="ARBA" id="ARBA00022737"/>
    </source>
</evidence>
<feature type="domain" description="C2H2-type" evidence="8">
    <location>
        <begin position="206"/>
        <end position="233"/>
    </location>
</feature>
<dbReference type="GO" id="GO:0005634">
    <property type="term" value="C:nucleus"/>
    <property type="evidence" value="ECO:0007669"/>
    <property type="project" value="UniProtKB-SubCell"/>
</dbReference>
<accession>A0AAV2Q4U6</accession>
<evidence type="ECO:0000256" key="1">
    <source>
        <dbReference type="ARBA" id="ARBA00004123"/>
    </source>
</evidence>